<organism evidence="3 4">
    <name type="scientific">Labeo rohita</name>
    <name type="common">Indian major carp</name>
    <name type="synonym">Cyprinus rohita</name>
    <dbReference type="NCBI Taxonomy" id="84645"/>
    <lineage>
        <taxon>Eukaryota</taxon>
        <taxon>Metazoa</taxon>
        <taxon>Chordata</taxon>
        <taxon>Craniata</taxon>
        <taxon>Vertebrata</taxon>
        <taxon>Euteleostomi</taxon>
        <taxon>Actinopterygii</taxon>
        <taxon>Neopterygii</taxon>
        <taxon>Teleostei</taxon>
        <taxon>Ostariophysi</taxon>
        <taxon>Cypriniformes</taxon>
        <taxon>Cyprinidae</taxon>
        <taxon>Labeoninae</taxon>
        <taxon>Labeonini</taxon>
        <taxon>Labeo</taxon>
    </lineage>
</organism>
<keyword evidence="3" id="KW-0675">Receptor</keyword>
<dbReference type="Proteomes" id="UP000830375">
    <property type="component" value="Unassembled WGS sequence"/>
</dbReference>
<dbReference type="InterPro" id="IPR022174">
    <property type="entry name" value="NCOA4_N"/>
</dbReference>
<evidence type="ECO:0000256" key="1">
    <source>
        <dbReference type="SAM" id="MobiDB-lite"/>
    </source>
</evidence>
<sequence length="657" mass="73724">MTICQCRALEAVFMQMFEPGMSPVGQKEKAALRQCIQARAQLEEAIVGVIKAEVQLRSNSRECLGGGDIIFTTAGVLKADWHLRAFKSKVDTSGLVPPSIHVPLCAHSQVKSQLHSCISRHLEILRSREVWLLEQIDLVEQLKGETLHQQLQQLHLLKGQFDILIHQLEYSSSNNLATQLTNCLEKLSSLNLTPEETPEMSFQADARSLRQAITSFGTISTQQMESSHSSERPRLLQDCPVACKKQKIDPEWATPLAEWLLGSRSEERQLPAFDFQKAWGQLQDLESWLLKEKLPVRERTCSGSSTFSIEMIEESDLNIDEVEDQQEKGEDTFEEEELNKWLITPSPVKQDKTSPVSDADRFKQIIKPFYESFASSDWLTKSDCSSCCATRTTAVEIENLGKLKCLKTPPVSTASTPVTSPDPIEMWLHKTIPIETTCKANETCASYAQCVCDDNCGKEALSAWLLKKEGRDKNGVPVNKNTTNKASSHQQEQQQKVQAILEAWLHPSNSAKSPALTSLSAWVTPYIKTSDSESSTQEPLQNWLVPAIKHISTITETPNEPKSENTKEQDSKDTEEDKWLLRKRASAQERLGLPTVCDLFSCMKLGGDKDKWLHQAATQCSLGIHSLCNLLEIERVIWTEGPGREAGLLVHHHLRKC</sequence>
<reference evidence="3 4" key="1">
    <citation type="submission" date="2022-01" db="EMBL/GenBank/DDBJ databases">
        <title>A high-quality chromosome-level genome assembly of rohu carp, Labeo rohita.</title>
        <authorList>
            <person name="Arick M.A. II"/>
            <person name="Hsu C.-Y."/>
            <person name="Magbanua Z."/>
            <person name="Pechanova O."/>
            <person name="Grover C."/>
            <person name="Miller E."/>
            <person name="Thrash A."/>
            <person name="Ezzel L."/>
            <person name="Alam S."/>
            <person name="Benzie J."/>
            <person name="Hamilton M."/>
            <person name="Karsi A."/>
            <person name="Lawrence M.L."/>
            <person name="Peterson D.G."/>
        </authorList>
    </citation>
    <scope>NUCLEOTIDE SEQUENCE [LARGE SCALE GENOMIC DNA]</scope>
    <source>
        <strain evidence="4">BAU-BD-2019</strain>
        <tissue evidence="3">Blood</tissue>
    </source>
</reference>
<feature type="compositionally biased region" description="Polar residues" evidence="1">
    <location>
        <begin position="479"/>
        <end position="489"/>
    </location>
</feature>
<evidence type="ECO:0000313" key="3">
    <source>
        <dbReference type="EMBL" id="KAI2657566.1"/>
    </source>
</evidence>
<feature type="region of interest" description="Disordered" evidence="1">
    <location>
        <begin position="553"/>
        <end position="577"/>
    </location>
</feature>
<evidence type="ECO:0000313" key="4">
    <source>
        <dbReference type="Proteomes" id="UP000830375"/>
    </source>
</evidence>
<comment type="caution">
    <text evidence="3">The sequence shown here is derived from an EMBL/GenBank/DDBJ whole genome shotgun (WGS) entry which is preliminary data.</text>
</comment>
<feature type="compositionally biased region" description="Basic and acidic residues" evidence="1">
    <location>
        <begin position="559"/>
        <end position="577"/>
    </location>
</feature>
<feature type="domain" description="Nuclear receptor coactivator 4 N-terminal" evidence="2">
    <location>
        <begin position="107"/>
        <end position="208"/>
    </location>
</feature>
<dbReference type="InterPro" id="IPR039947">
    <property type="entry name" value="NCoA-4"/>
</dbReference>
<dbReference type="Pfam" id="PF12489">
    <property type="entry name" value="ARA70"/>
    <property type="match status" value="2"/>
</dbReference>
<evidence type="ECO:0000259" key="2">
    <source>
        <dbReference type="Pfam" id="PF12489"/>
    </source>
</evidence>
<feature type="region of interest" description="Disordered" evidence="1">
    <location>
        <begin position="472"/>
        <end position="494"/>
    </location>
</feature>
<feature type="domain" description="Nuclear receptor coactivator 4 N-terminal" evidence="2">
    <location>
        <begin position="254"/>
        <end position="358"/>
    </location>
</feature>
<dbReference type="PANTHER" id="PTHR17085:SF3">
    <property type="entry name" value="NUCLEAR RECEPTOR COACTIVATOR 4"/>
    <property type="match status" value="1"/>
</dbReference>
<gene>
    <name evidence="3" type="ORF">H4Q32_008918</name>
</gene>
<dbReference type="PANTHER" id="PTHR17085">
    <property type="entry name" value="NUCLEAR RECEPTOR COACTIVATOR 4"/>
    <property type="match status" value="1"/>
</dbReference>
<accession>A0ABQ8M5U6</accession>
<name>A0ABQ8M5U6_LABRO</name>
<dbReference type="EMBL" id="JACTAM010000013">
    <property type="protein sequence ID" value="KAI2657566.1"/>
    <property type="molecule type" value="Genomic_DNA"/>
</dbReference>
<protein>
    <submittedName>
        <fullName evidence="3">Nuclear receptor coactivator 4</fullName>
    </submittedName>
</protein>
<keyword evidence="4" id="KW-1185">Reference proteome</keyword>
<proteinExistence type="predicted"/>